<dbReference type="SUPFAM" id="SSF46785">
    <property type="entry name" value="Winged helix' DNA-binding domain"/>
    <property type="match status" value="1"/>
</dbReference>
<gene>
    <name evidence="5" type="ordered locus">PYCH_09380</name>
</gene>
<dbReference type="InterPro" id="IPR054609">
    <property type="entry name" value="PF0864-like_C"/>
</dbReference>
<dbReference type="PANTHER" id="PTHR43413">
    <property type="entry name" value="TRANSCRIPTIONAL REGULATOR, ASNC FAMILY"/>
    <property type="match status" value="1"/>
</dbReference>
<dbReference type="InterPro" id="IPR011991">
    <property type="entry name" value="ArsR-like_HTH"/>
</dbReference>
<dbReference type="InterPro" id="IPR000485">
    <property type="entry name" value="AsnC-type_HTH_dom"/>
</dbReference>
<dbReference type="RefSeq" id="WP_013905680.1">
    <property type="nucleotide sequence ID" value="NC_015680.1"/>
</dbReference>
<keyword evidence="6" id="KW-1185">Reference proteome</keyword>
<organism evidence="5 6">
    <name type="scientific">Pyrococcus yayanosii (strain CH1 / JCM 16557)</name>
    <dbReference type="NCBI Taxonomy" id="529709"/>
    <lineage>
        <taxon>Archaea</taxon>
        <taxon>Methanobacteriati</taxon>
        <taxon>Methanobacteriota</taxon>
        <taxon>Thermococci</taxon>
        <taxon>Thermococcales</taxon>
        <taxon>Thermococcaceae</taxon>
        <taxon>Pyrococcus</taxon>
    </lineage>
</organism>
<protein>
    <submittedName>
        <fullName evidence="5">AsnC family transcriptional regulator</fullName>
    </submittedName>
</protein>
<evidence type="ECO:0000256" key="1">
    <source>
        <dbReference type="ARBA" id="ARBA00023015"/>
    </source>
</evidence>
<dbReference type="PRINTS" id="PR00033">
    <property type="entry name" value="HTHASNC"/>
</dbReference>
<dbReference type="CDD" id="cd00090">
    <property type="entry name" value="HTH_ARSR"/>
    <property type="match status" value="1"/>
</dbReference>
<sequence length="163" mass="18419">MAQVIQLDDLDRAILKLLKEDARLTIAEISSRLNKPESTVHFRIKKLQEKGVIEKYTIILGDPLKPKHLALVVLEVERPIIEDFLERYVEYITKTLSMLPNVLLVAKSGDDKIVALVGDESKEKLTEFIEDNIKTIPTLRNAIVLPLSEFKKGNDIAGFLAEV</sequence>
<dbReference type="OrthoDB" id="6762at2157"/>
<evidence type="ECO:0000259" key="4">
    <source>
        <dbReference type="PROSITE" id="PS50956"/>
    </source>
</evidence>
<dbReference type="AlphaFoldDB" id="F8AEB2"/>
<dbReference type="Gene3D" id="3.30.70.920">
    <property type="match status" value="1"/>
</dbReference>
<feature type="domain" description="HTH asnC-type" evidence="4">
    <location>
        <begin position="7"/>
        <end position="72"/>
    </location>
</feature>
<dbReference type="KEGG" id="pya:PYCH_09380"/>
<keyword evidence="2" id="KW-0238">DNA-binding</keyword>
<evidence type="ECO:0000256" key="3">
    <source>
        <dbReference type="ARBA" id="ARBA00023163"/>
    </source>
</evidence>
<dbReference type="InterPro" id="IPR036388">
    <property type="entry name" value="WH-like_DNA-bd_sf"/>
</dbReference>
<dbReference type="Proteomes" id="UP000008386">
    <property type="component" value="Chromosome"/>
</dbReference>
<keyword evidence="1" id="KW-0805">Transcription regulation</keyword>
<dbReference type="HOGENOM" id="CLU_091233_5_4_2"/>
<dbReference type="InterPro" id="IPR036390">
    <property type="entry name" value="WH_DNA-bd_sf"/>
</dbReference>
<dbReference type="InterPro" id="IPR019888">
    <property type="entry name" value="Tscrpt_reg_AsnC-like"/>
</dbReference>
<dbReference type="GO" id="GO:0043565">
    <property type="term" value="F:sequence-specific DNA binding"/>
    <property type="evidence" value="ECO:0007669"/>
    <property type="project" value="InterPro"/>
</dbReference>
<dbReference type="PANTHER" id="PTHR43413:SF7">
    <property type="entry name" value="HTH-TYPE TRANSCRIPTIONAL REGULATOR PTR2"/>
    <property type="match status" value="1"/>
</dbReference>
<proteinExistence type="predicted"/>
<evidence type="ECO:0000313" key="5">
    <source>
        <dbReference type="EMBL" id="AEH24623.1"/>
    </source>
</evidence>
<dbReference type="eggNOG" id="arCOG01585">
    <property type="taxonomic scope" value="Archaea"/>
</dbReference>
<dbReference type="Gene3D" id="1.10.10.10">
    <property type="entry name" value="Winged helix-like DNA-binding domain superfamily/Winged helix DNA-binding domain"/>
    <property type="match status" value="1"/>
</dbReference>
<accession>F8AEB2</accession>
<dbReference type="InterPro" id="IPR050684">
    <property type="entry name" value="HTH-Siroheme_Decarb"/>
</dbReference>
<reference evidence="5 6" key="1">
    <citation type="journal article" date="2011" name="J. Bacteriol.">
        <title>Complete genome sequence of the obligate piezophilic hyperthermophilic archaeon Pyrococcus yayanosii CH1.</title>
        <authorList>
            <person name="Jun X."/>
            <person name="Lupeng L."/>
            <person name="Minjuan X."/>
            <person name="Oger P."/>
            <person name="Fengping W."/>
            <person name="Jebbar M."/>
            <person name="Xiang X."/>
        </authorList>
    </citation>
    <scope>NUCLEOTIDE SEQUENCE [LARGE SCALE GENOMIC DNA]</scope>
    <source>
        <strain evidence="6">CH1 / JCM 16557</strain>
    </source>
</reference>
<dbReference type="STRING" id="529709.PYCH_09380"/>
<name>F8AEB2_PYRYC</name>
<keyword evidence="3" id="KW-0804">Transcription</keyword>
<dbReference type="Pfam" id="PF13412">
    <property type="entry name" value="HTH_24"/>
    <property type="match status" value="1"/>
</dbReference>
<dbReference type="Pfam" id="PF22482">
    <property type="entry name" value="AsnC_trans_reg_3"/>
    <property type="match status" value="1"/>
</dbReference>
<dbReference type="GeneID" id="10837513"/>
<dbReference type="SMART" id="SM00344">
    <property type="entry name" value="HTH_ASNC"/>
    <property type="match status" value="1"/>
</dbReference>
<evidence type="ECO:0000313" key="6">
    <source>
        <dbReference type="Proteomes" id="UP000008386"/>
    </source>
</evidence>
<dbReference type="PROSITE" id="PS50956">
    <property type="entry name" value="HTH_ASNC_2"/>
    <property type="match status" value="1"/>
</dbReference>
<evidence type="ECO:0000256" key="2">
    <source>
        <dbReference type="ARBA" id="ARBA00023125"/>
    </source>
</evidence>
<dbReference type="EMBL" id="CP002779">
    <property type="protein sequence ID" value="AEH24623.1"/>
    <property type="molecule type" value="Genomic_DNA"/>
</dbReference>